<proteinExistence type="inferred from homology"/>
<feature type="domain" description="Type II secretion system protein GspE N-terminal" evidence="5">
    <location>
        <begin position="62"/>
        <end position="143"/>
    </location>
</feature>
<evidence type="ECO:0000313" key="6">
    <source>
        <dbReference type="EMBL" id="KKU63131.1"/>
    </source>
</evidence>
<dbReference type="FunFam" id="3.40.50.300:FF:000398">
    <property type="entry name" value="Type IV pilus assembly ATPase PilB"/>
    <property type="match status" value="1"/>
</dbReference>
<dbReference type="PANTHER" id="PTHR30258:SF3">
    <property type="entry name" value="SLL1921 PROTEIN"/>
    <property type="match status" value="1"/>
</dbReference>
<dbReference type="Gene3D" id="3.30.450.90">
    <property type="match status" value="1"/>
</dbReference>
<dbReference type="GO" id="GO:0016887">
    <property type="term" value="F:ATP hydrolysis activity"/>
    <property type="evidence" value="ECO:0007669"/>
    <property type="project" value="TreeGrafter"/>
</dbReference>
<dbReference type="AlphaFoldDB" id="A0A0G1S1A8"/>
<sequence length="558" mass="61651">MLPYDNPRLKQFLSDLEVIDTAKLEKAYDQAQKTKEPLGELLIEKDLISDEDLGKVLSDMLSVPLARLSQVSVPQDLLHIVPEVYSRKHRVICFGKDSAGLKLGMENPGDSDVISFIAKKAGEKIHPYLITTRDFDQAVSLYKKDLQASFDQLLVSQVNSASASPQSDVPVSKLVDMLIEYAYTNRASDIHIEPEKKISLVRFRIDGILHDVLQLPKNLHEQVVSKIKVSARLRTDERFSAQDGRMTASLPQEELDIRVSIVPIVNGEKVVMRLLSSRVRQFSLRDLGMSASNLKKVEVGFAKPYGMVLSTGPTGSGKTTTIYSILKIINTREVNIATIEDPVEYDIQNINQIQVNPKTNLTFASGLRAILRQDPNIIFVGEIRDQETADIAVNAAMTGHLVLSTLHTNDSATTLPRLIDMGIEPFLVASTVNVIIGQRLVRKICTKCRVSSDVPASELAHRLPPVLAKKYLTKETVRTYLGKGCPVCHHTGYSGRVGIFEVMQITDSVRKLITAKADASEIIKAAVQDGMLTMLEDGVTKILSGETTLDEVLRATAE</sequence>
<protein>
    <submittedName>
        <fullName evidence="6">General secretory pathway protein E</fullName>
    </submittedName>
</protein>
<dbReference type="SUPFAM" id="SSF160246">
    <property type="entry name" value="EspE N-terminal domain-like"/>
    <property type="match status" value="1"/>
</dbReference>
<reference evidence="6 7" key="1">
    <citation type="journal article" date="2015" name="Nature">
        <title>rRNA introns, odd ribosomes, and small enigmatic genomes across a large radiation of phyla.</title>
        <authorList>
            <person name="Brown C.T."/>
            <person name="Hug L.A."/>
            <person name="Thomas B.C."/>
            <person name="Sharon I."/>
            <person name="Castelle C.J."/>
            <person name="Singh A."/>
            <person name="Wilkins M.J."/>
            <person name="Williams K.H."/>
            <person name="Banfield J.F."/>
        </authorList>
    </citation>
    <scope>NUCLEOTIDE SEQUENCE [LARGE SCALE GENOMIC DNA]</scope>
</reference>
<dbReference type="Proteomes" id="UP000034364">
    <property type="component" value="Unassembled WGS sequence"/>
</dbReference>
<keyword evidence="2" id="KW-0547">Nucleotide-binding</keyword>
<evidence type="ECO:0000256" key="1">
    <source>
        <dbReference type="ARBA" id="ARBA00006611"/>
    </source>
</evidence>
<dbReference type="CDD" id="cd01129">
    <property type="entry name" value="PulE-GspE-like"/>
    <property type="match status" value="1"/>
</dbReference>
<dbReference type="PANTHER" id="PTHR30258">
    <property type="entry name" value="TYPE II SECRETION SYSTEM PROTEIN GSPE-RELATED"/>
    <property type="match status" value="1"/>
</dbReference>
<dbReference type="PATRIC" id="fig|1618353.3.peg.923"/>
<dbReference type="EMBL" id="LCNV01000033">
    <property type="protein sequence ID" value="KKU63131.1"/>
    <property type="molecule type" value="Genomic_DNA"/>
</dbReference>
<name>A0A0G1S1A8_9BACT</name>
<dbReference type="GO" id="GO:0005886">
    <property type="term" value="C:plasma membrane"/>
    <property type="evidence" value="ECO:0007669"/>
    <property type="project" value="TreeGrafter"/>
</dbReference>
<dbReference type="InterPro" id="IPR037257">
    <property type="entry name" value="T2SS_E_N_sf"/>
</dbReference>
<organism evidence="6 7">
    <name type="scientific">Candidatus Amesbacteria bacterium GW2011_GWA1_47_16</name>
    <dbReference type="NCBI Taxonomy" id="1618353"/>
    <lineage>
        <taxon>Bacteria</taxon>
        <taxon>Candidatus Amesiibacteriota</taxon>
    </lineage>
</organism>
<dbReference type="GO" id="GO:0005524">
    <property type="term" value="F:ATP binding"/>
    <property type="evidence" value="ECO:0007669"/>
    <property type="project" value="UniProtKB-KW"/>
</dbReference>
<evidence type="ECO:0000259" key="5">
    <source>
        <dbReference type="Pfam" id="PF05157"/>
    </source>
</evidence>
<accession>A0A0G1S1A8</accession>
<dbReference type="SUPFAM" id="SSF52540">
    <property type="entry name" value="P-loop containing nucleoside triphosphate hydrolases"/>
    <property type="match status" value="1"/>
</dbReference>
<evidence type="ECO:0000313" key="7">
    <source>
        <dbReference type="Proteomes" id="UP000034364"/>
    </source>
</evidence>
<comment type="caution">
    <text evidence="6">The sequence shown here is derived from an EMBL/GenBank/DDBJ whole genome shotgun (WGS) entry which is preliminary data.</text>
</comment>
<comment type="similarity">
    <text evidence="1">Belongs to the GSP E family.</text>
</comment>
<gene>
    <name evidence="6" type="ORF">UX87_C0033G0004</name>
</gene>
<dbReference type="Gene3D" id="3.40.50.300">
    <property type="entry name" value="P-loop containing nucleotide triphosphate hydrolases"/>
    <property type="match status" value="1"/>
</dbReference>
<feature type="domain" description="Bacterial type II secretion system protein E" evidence="4">
    <location>
        <begin position="167"/>
        <end position="554"/>
    </location>
</feature>
<dbReference type="Pfam" id="PF00437">
    <property type="entry name" value="T2SSE"/>
    <property type="match status" value="1"/>
</dbReference>
<keyword evidence="3" id="KW-0067">ATP-binding</keyword>
<dbReference type="InterPro" id="IPR001482">
    <property type="entry name" value="T2SS/T4SS_dom"/>
</dbReference>
<dbReference type="Pfam" id="PF05157">
    <property type="entry name" value="MshEN"/>
    <property type="match status" value="1"/>
</dbReference>
<dbReference type="Gene3D" id="3.30.300.160">
    <property type="entry name" value="Type II secretion system, protein E, N-terminal domain"/>
    <property type="match status" value="1"/>
</dbReference>
<dbReference type="InterPro" id="IPR027417">
    <property type="entry name" value="P-loop_NTPase"/>
</dbReference>
<evidence type="ECO:0000256" key="3">
    <source>
        <dbReference type="ARBA" id="ARBA00022840"/>
    </source>
</evidence>
<evidence type="ECO:0000259" key="4">
    <source>
        <dbReference type="Pfam" id="PF00437"/>
    </source>
</evidence>
<dbReference type="InterPro" id="IPR007831">
    <property type="entry name" value="T2SS_GspE_N"/>
</dbReference>
<evidence type="ECO:0000256" key="2">
    <source>
        <dbReference type="ARBA" id="ARBA00022741"/>
    </source>
</evidence>